<evidence type="ECO:0000313" key="2">
    <source>
        <dbReference type="EMBL" id="KYN06364.1"/>
    </source>
</evidence>
<name>A0A195D1T5_9HYME</name>
<sequence>MQNYRAGPVGPVGARGVPRGTGEGTSGRREVKRGTRQEGPAAPQPTSTSGLVKVSVAGPSGDSNPLEDLAVNPGVRSGIYRRPNSRLEYIRRNKKEDLFILTPAIVKKGLSRILTGDI</sequence>
<feature type="compositionally biased region" description="Basic and acidic residues" evidence="1">
    <location>
        <begin position="26"/>
        <end position="36"/>
    </location>
</feature>
<evidence type="ECO:0000256" key="1">
    <source>
        <dbReference type="SAM" id="MobiDB-lite"/>
    </source>
</evidence>
<feature type="compositionally biased region" description="Low complexity" evidence="1">
    <location>
        <begin position="1"/>
        <end position="18"/>
    </location>
</feature>
<organism evidence="2 3">
    <name type="scientific">Cyphomyrmex costatus</name>
    <dbReference type="NCBI Taxonomy" id="456900"/>
    <lineage>
        <taxon>Eukaryota</taxon>
        <taxon>Metazoa</taxon>
        <taxon>Ecdysozoa</taxon>
        <taxon>Arthropoda</taxon>
        <taxon>Hexapoda</taxon>
        <taxon>Insecta</taxon>
        <taxon>Pterygota</taxon>
        <taxon>Neoptera</taxon>
        <taxon>Endopterygota</taxon>
        <taxon>Hymenoptera</taxon>
        <taxon>Apocrita</taxon>
        <taxon>Aculeata</taxon>
        <taxon>Formicoidea</taxon>
        <taxon>Formicidae</taxon>
        <taxon>Myrmicinae</taxon>
        <taxon>Cyphomyrmex</taxon>
    </lineage>
</organism>
<reference evidence="2 3" key="1">
    <citation type="submission" date="2016-03" db="EMBL/GenBank/DDBJ databases">
        <title>Cyphomyrmex costatus WGS genome.</title>
        <authorList>
            <person name="Nygaard S."/>
            <person name="Hu H."/>
            <person name="Boomsma J."/>
            <person name="Zhang G."/>
        </authorList>
    </citation>
    <scope>NUCLEOTIDE SEQUENCE [LARGE SCALE GENOMIC DNA]</scope>
    <source>
        <strain evidence="2">MS0001</strain>
        <tissue evidence="2">Whole body</tissue>
    </source>
</reference>
<dbReference type="AlphaFoldDB" id="A0A195D1T5"/>
<dbReference type="Proteomes" id="UP000078542">
    <property type="component" value="Unassembled WGS sequence"/>
</dbReference>
<dbReference type="EMBL" id="KQ977012">
    <property type="protein sequence ID" value="KYN06364.1"/>
    <property type="molecule type" value="Genomic_DNA"/>
</dbReference>
<evidence type="ECO:0000313" key="3">
    <source>
        <dbReference type="Proteomes" id="UP000078542"/>
    </source>
</evidence>
<gene>
    <name evidence="2" type="ORF">ALC62_02701</name>
</gene>
<protein>
    <submittedName>
        <fullName evidence="2">Uncharacterized protein</fullName>
    </submittedName>
</protein>
<keyword evidence="3" id="KW-1185">Reference proteome</keyword>
<feature type="region of interest" description="Disordered" evidence="1">
    <location>
        <begin position="1"/>
        <end position="69"/>
    </location>
</feature>
<accession>A0A195D1T5</accession>
<proteinExistence type="predicted"/>